<evidence type="ECO:0000256" key="7">
    <source>
        <dbReference type="ARBA" id="ARBA00023136"/>
    </source>
</evidence>
<evidence type="ECO:0000256" key="6">
    <source>
        <dbReference type="ARBA" id="ARBA00022989"/>
    </source>
</evidence>
<protein>
    <recommendedName>
        <fullName evidence="8">L-lactate permease</fullName>
    </recommendedName>
</protein>
<evidence type="ECO:0000256" key="3">
    <source>
        <dbReference type="ARBA" id="ARBA00022448"/>
    </source>
</evidence>
<gene>
    <name evidence="9" type="ORF">DESUT3_15110</name>
</gene>
<name>A0ABM8HR77_9BACT</name>
<evidence type="ECO:0000313" key="9">
    <source>
        <dbReference type="EMBL" id="BCR04442.1"/>
    </source>
</evidence>
<reference evidence="9 10" key="2">
    <citation type="journal article" date="2021" name="Int. J. Syst. Evol. Microbiol.">
        <title>Isolation and Polyphasic Characterization of Desulfuromonas versatilis sp. Nov., an Electrogenic Bacteria Capable of Versatile Metabolism Isolated from a Graphene Oxide-Reducing Enrichment Culture.</title>
        <authorList>
            <person name="Xie L."/>
            <person name="Yoshida N."/>
            <person name="Ishii S."/>
            <person name="Meng L."/>
        </authorList>
    </citation>
    <scope>NUCLEOTIDE SEQUENCE [LARGE SCALE GENOMIC DNA]</scope>
    <source>
        <strain evidence="9 10">NIT-T3</strain>
    </source>
</reference>
<evidence type="ECO:0000256" key="1">
    <source>
        <dbReference type="ARBA" id="ARBA00004651"/>
    </source>
</evidence>
<evidence type="ECO:0000256" key="5">
    <source>
        <dbReference type="ARBA" id="ARBA00022692"/>
    </source>
</evidence>
<feature type="transmembrane region" description="Helical" evidence="8">
    <location>
        <begin position="348"/>
        <end position="369"/>
    </location>
</feature>
<feature type="transmembrane region" description="Helical" evidence="8">
    <location>
        <begin position="28"/>
        <end position="46"/>
    </location>
</feature>
<comment type="similarity">
    <text evidence="2 8">Belongs to the lactate permease family.</text>
</comment>
<dbReference type="PANTHER" id="PTHR30003:SF0">
    <property type="entry name" value="GLYCOLATE PERMEASE GLCA-RELATED"/>
    <property type="match status" value="1"/>
</dbReference>
<evidence type="ECO:0000256" key="2">
    <source>
        <dbReference type="ARBA" id="ARBA00010100"/>
    </source>
</evidence>
<feature type="transmembrane region" description="Helical" evidence="8">
    <location>
        <begin position="141"/>
        <end position="166"/>
    </location>
</feature>
<feature type="transmembrane region" description="Helical" evidence="8">
    <location>
        <begin position="213"/>
        <end position="231"/>
    </location>
</feature>
<comment type="subcellular location">
    <subcellularLocation>
        <location evidence="1 8">Cell membrane</location>
        <topology evidence="1 8">Multi-pass membrane protein</topology>
    </subcellularLocation>
</comment>
<feature type="transmembrane region" description="Helical" evidence="8">
    <location>
        <begin position="58"/>
        <end position="76"/>
    </location>
</feature>
<keyword evidence="4 8" id="KW-1003">Cell membrane</keyword>
<comment type="function">
    <text evidence="8">Uptake of L-lactate across the membrane. Can also transport D-lactate and glycolate.</text>
</comment>
<reference evidence="9 10" key="1">
    <citation type="journal article" date="2016" name="C (Basel)">
        <title>Selective Growth of and Electricity Production by Marine Exoelectrogenic Bacteria in Self-Aggregated Hydrogel of Microbially Reduced Graphene Oxide.</title>
        <authorList>
            <person name="Yoshida N."/>
            <person name="Goto Y."/>
            <person name="Miyata Y."/>
        </authorList>
    </citation>
    <scope>NUCLEOTIDE SEQUENCE [LARGE SCALE GENOMIC DNA]</scope>
    <source>
        <strain evidence="9 10">NIT-T3</strain>
    </source>
</reference>
<sequence length="531" mass="56438">MATALSLFPIVLLIYLMTKKNSVPSFKALPLVALILYVLKMAYFDVEANLVNATVVEGLLTALVPISIVWGAIFLFKTMEYTGAMDTIRTWLNGVTTNKVAQAMIVGWAFAFLIEGASGFGTPAAIAAPILVGLGFPAVRVAILCLIMNSVPVHFGAVGTPGWFGLGQLEGIGPMQLLEIGQKASILHFCAALVVPVIALTFALSFKEVKKNLVFVYLSILSCTVPYVIAARFDYEFPSVVAGATGLVLSAFFAQKKIGLAREEGEVRVANQVSLPALVKASFPLWGTVAILLVTRIKQLGVKPLLVSKTPIMEVSLGSFGDLSLSRSLVLSLQHIFGTDAGWAYQTLYIPALLPFILISSMAFILFSAQKAAVNRTVSESLTQMKKPVMALLGALVFVKLLMLGTAQVEANTIIIGKALAEAMGTQWKFFASYLGALGAFFSGSNTVSNLTFGGIQYSIAKNLGLNPLTILSMQSVGGGMGNMVCIHNIVAVCSVLGLSNQEGFILKRTMIPMLVYGAIVGVVGFIMLAG</sequence>
<dbReference type="Pfam" id="PF02652">
    <property type="entry name" value="Lactate_perm"/>
    <property type="match status" value="1"/>
</dbReference>
<dbReference type="NCBIfam" id="TIGR00795">
    <property type="entry name" value="lctP"/>
    <property type="match status" value="1"/>
</dbReference>
<feature type="transmembrane region" description="Helical" evidence="8">
    <location>
        <begin position="275"/>
        <end position="295"/>
    </location>
</feature>
<dbReference type="EMBL" id="AP024355">
    <property type="protein sequence ID" value="BCR04442.1"/>
    <property type="molecule type" value="Genomic_DNA"/>
</dbReference>
<dbReference type="Proteomes" id="UP001319827">
    <property type="component" value="Chromosome"/>
</dbReference>
<evidence type="ECO:0000256" key="4">
    <source>
        <dbReference type="ARBA" id="ARBA00022475"/>
    </source>
</evidence>
<feature type="transmembrane region" description="Helical" evidence="8">
    <location>
        <begin position="186"/>
        <end position="206"/>
    </location>
</feature>
<keyword evidence="5 8" id="KW-0812">Transmembrane</keyword>
<feature type="transmembrane region" description="Helical" evidence="8">
    <location>
        <begin position="237"/>
        <end position="254"/>
    </location>
</feature>
<feature type="transmembrane region" description="Helical" evidence="8">
    <location>
        <begin position="430"/>
        <end position="460"/>
    </location>
</feature>
<proteinExistence type="inferred from homology"/>
<organism evidence="9 10">
    <name type="scientific">Desulfuromonas versatilis</name>
    <dbReference type="NCBI Taxonomy" id="2802975"/>
    <lineage>
        <taxon>Bacteria</taxon>
        <taxon>Pseudomonadati</taxon>
        <taxon>Thermodesulfobacteriota</taxon>
        <taxon>Desulfuromonadia</taxon>
        <taxon>Desulfuromonadales</taxon>
        <taxon>Desulfuromonadaceae</taxon>
        <taxon>Desulfuromonas</taxon>
    </lineage>
</organism>
<feature type="transmembrane region" description="Helical" evidence="8">
    <location>
        <begin position="511"/>
        <end position="530"/>
    </location>
</feature>
<keyword evidence="7 8" id="KW-0472">Membrane</keyword>
<feature type="transmembrane region" description="Helical" evidence="8">
    <location>
        <begin position="389"/>
        <end position="409"/>
    </location>
</feature>
<keyword evidence="6 8" id="KW-1133">Transmembrane helix</keyword>
<evidence type="ECO:0000256" key="8">
    <source>
        <dbReference type="RuleBase" id="RU365092"/>
    </source>
</evidence>
<keyword evidence="3 8" id="KW-0813">Transport</keyword>
<dbReference type="RefSeq" id="WP_221251899.1">
    <property type="nucleotide sequence ID" value="NZ_AP024355.1"/>
</dbReference>
<accession>A0ABM8HR77</accession>
<dbReference type="PANTHER" id="PTHR30003">
    <property type="entry name" value="L-LACTATE PERMEASE"/>
    <property type="match status" value="1"/>
</dbReference>
<evidence type="ECO:0000313" key="10">
    <source>
        <dbReference type="Proteomes" id="UP001319827"/>
    </source>
</evidence>
<feature type="transmembrane region" description="Helical" evidence="8">
    <location>
        <begin position="105"/>
        <end position="134"/>
    </location>
</feature>
<dbReference type="InterPro" id="IPR003804">
    <property type="entry name" value="Lactate_perm"/>
</dbReference>
<keyword evidence="10" id="KW-1185">Reference proteome</keyword>